<organism evidence="1 2">
    <name type="scientific">Zizania palustris</name>
    <name type="common">Northern wild rice</name>
    <dbReference type="NCBI Taxonomy" id="103762"/>
    <lineage>
        <taxon>Eukaryota</taxon>
        <taxon>Viridiplantae</taxon>
        <taxon>Streptophyta</taxon>
        <taxon>Embryophyta</taxon>
        <taxon>Tracheophyta</taxon>
        <taxon>Spermatophyta</taxon>
        <taxon>Magnoliopsida</taxon>
        <taxon>Liliopsida</taxon>
        <taxon>Poales</taxon>
        <taxon>Poaceae</taxon>
        <taxon>BOP clade</taxon>
        <taxon>Oryzoideae</taxon>
        <taxon>Oryzeae</taxon>
        <taxon>Zizaniinae</taxon>
        <taxon>Zizania</taxon>
    </lineage>
</organism>
<keyword evidence="2" id="KW-1185">Reference proteome</keyword>
<comment type="caution">
    <text evidence="1">The sequence shown here is derived from an EMBL/GenBank/DDBJ whole genome shotgun (WGS) entry which is preliminary data.</text>
</comment>
<proteinExistence type="predicted"/>
<dbReference type="EMBL" id="JAAALK010000285">
    <property type="protein sequence ID" value="KAG8065409.1"/>
    <property type="molecule type" value="Genomic_DNA"/>
</dbReference>
<dbReference type="OrthoDB" id="656347at2759"/>
<reference evidence="1" key="2">
    <citation type="submission" date="2021-02" db="EMBL/GenBank/DDBJ databases">
        <authorList>
            <person name="Kimball J.A."/>
            <person name="Haas M.W."/>
            <person name="Macchietto M."/>
            <person name="Kono T."/>
            <person name="Duquette J."/>
            <person name="Shao M."/>
        </authorList>
    </citation>
    <scope>NUCLEOTIDE SEQUENCE</scope>
    <source>
        <tissue evidence="1">Fresh leaf tissue</tissue>
    </source>
</reference>
<dbReference type="InterPro" id="IPR008507">
    <property type="entry name" value="DUF789"/>
</dbReference>
<accession>A0A8J5T001</accession>
<dbReference type="PANTHER" id="PTHR31343:SF37">
    <property type="entry name" value="OSJNBA0038O10.24-LIKE PROTEIN"/>
    <property type="match status" value="1"/>
</dbReference>
<name>A0A8J5T001_ZIZPA</name>
<dbReference type="Proteomes" id="UP000729402">
    <property type="component" value="Unassembled WGS sequence"/>
</dbReference>
<gene>
    <name evidence="1" type="ORF">GUJ93_ZPchr0004g39210</name>
</gene>
<reference evidence="1" key="1">
    <citation type="journal article" date="2021" name="bioRxiv">
        <title>Whole Genome Assembly and Annotation of Northern Wild Rice, Zizania palustris L., Supports a Whole Genome Duplication in the Zizania Genus.</title>
        <authorList>
            <person name="Haas M."/>
            <person name="Kono T."/>
            <person name="Macchietto M."/>
            <person name="Millas R."/>
            <person name="McGilp L."/>
            <person name="Shao M."/>
            <person name="Duquette J."/>
            <person name="Hirsch C.N."/>
            <person name="Kimball J."/>
        </authorList>
    </citation>
    <scope>NUCLEOTIDE SEQUENCE</scope>
    <source>
        <tissue evidence="1">Fresh leaf tissue</tissue>
    </source>
</reference>
<dbReference type="Pfam" id="PF05623">
    <property type="entry name" value="DUF789"/>
    <property type="match status" value="2"/>
</dbReference>
<protein>
    <submittedName>
        <fullName evidence="1">Uncharacterized protein</fullName>
    </submittedName>
</protein>
<evidence type="ECO:0000313" key="1">
    <source>
        <dbReference type="EMBL" id="KAG8065409.1"/>
    </source>
</evidence>
<sequence>MGSAIVDLGSGSGLKAGARRSNLRSFLHIATPSLDAYTVAKGSACGVYTPIRLPSGETIEQYFVPHLSAIQLYTIDDSALTKGSIAGCHVLYALSNAPSISSIYSGSTPPDSKVALTLAPFGLATHKTDEDVWTSKDSGDQELVTSLVGATDSWLKKLGIKHHDFSYFLNNNKDIIHYRSITKASTSASTGTDTATA</sequence>
<evidence type="ECO:0000313" key="2">
    <source>
        <dbReference type="Proteomes" id="UP000729402"/>
    </source>
</evidence>
<dbReference type="PANTHER" id="PTHR31343">
    <property type="entry name" value="T15D22.8"/>
    <property type="match status" value="1"/>
</dbReference>
<dbReference type="AlphaFoldDB" id="A0A8J5T001"/>